<evidence type="ECO:0000256" key="7">
    <source>
        <dbReference type="HAMAP-Rule" id="MF_00178"/>
    </source>
</evidence>
<feature type="binding site" evidence="7">
    <location>
        <begin position="80"/>
        <end position="82"/>
    </location>
    <ligand>
        <name>5-amino-6-(D-ribitylamino)uracil</name>
        <dbReference type="ChEBI" id="CHEBI:15934"/>
    </ligand>
</feature>
<sequence>MKVTEQKGSLDAEGLAFGIVVSRFNERITKLLLEAALDCLDRHKADGVQVCYVPGTFEVPHAAKVMAKDKGVDAVICLGAVIRGETPHFEFVAAEAAKGIAALGLQLEKPVIYGIITADSTEQAMERAGVKQGNRGWDAALAAIEMANLAKEK</sequence>
<keyword evidence="5 7" id="KW-0808">Transferase</keyword>
<dbReference type="PANTHER" id="PTHR21058:SF0">
    <property type="entry name" value="6,7-DIMETHYL-8-RIBITYLLUMAZINE SYNTHASE"/>
    <property type="match status" value="1"/>
</dbReference>
<dbReference type="EMBL" id="NJBO01000003">
    <property type="protein sequence ID" value="TKJ43689.1"/>
    <property type="molecule type" value="Genomic_DNA"/>
</dbReference>
<evidence type="ECO:0000313" key="8">
    <source>
        <dbReference type="EMBL" id="TKJ43689.1"/>
    </source>
</evidence>
<feature type="active site" description="Proton donor" evidence="7">
    <location>
        <position position="88"/>
    </location>
</feature>
<dbReference type="InterPro" id="IPR002180">
    <property type="entry name" value="LS/RS"/>
</dbReference>
<dbReference type="GO" id="GO:0009231">
    <property type="term" value="P:riboflavin biosynthetic process"/>
    <property type="evidence" value="ECO:0007669"/>
    <property type="project" value="UniProtKB-UniRule"/>
</dbReference>
<feature type="binding site" evidence="7">
    <location>
        <position position="24"/>
    </location>
    <ligand>
        <name>5-amino-6-(D-ribitylamino)uracil</name>
        <dbReference type="ChEBI" id="CHEBI:15934"/>
    </ligand>
</feature>
<proteinExistence type="inferred from homology"/>
<evidence type="ECO:0000313" key="9">
    <source>
        <dbReference type="Proteomes" id="UP000317778"/>
    </source>
</evidence>
<feature type="binding site" evidence="7">
    <location>
        <position position="127"/>
    </location>
    <ligand>
        <name>(2S)-2-hydroxy-3-oxobutyl phosphate</name>
        <dbReference type="ChEBI" id="CHEBI:58830"/>
    </ligand>
</feature>
<dbReference type="PANTHER" id="PTHR21058">
    <property type="entry name" value="6,7-DIMETHYL-8-RIBITYLLUMAZINE SYNTHASE DMRL SYNTHASE LUMAZINE SYNTHASE"/>
    <property type="match status" value="1"/>
</dbReference>
<organism evidence="8 9">
    <name type="scientific">candidate division TA06 bacterium B3_TA06</name>
    <dbReference type="NCBI Taxonomy" id="2012487"/>
    <lineage>
        <taxon>Bacteria</taxon>
        <taxon>Bacteria division TA06</taxon>
    </lineage>
</organism>
<protein>
    <recommendedName>
        <fullName evidence="3 7">6,7-dimethyl-8-ribityllumazine synthase</fullName>
        <shortName evidence="7">DMRL synthase</shortName>
        <shortName evidence="7">LS</shortName>
        <shortName evidence="7">Lumazine synthase</shortName>
        <ecNumber evidence="3 7">2.5.1.78</ecNumber>
    </recommendedName>
</protein>
<reference evidence="8 9" key="1">
    <citation type="submission" date="2017-06" db="EMBL/GenBank/DDBJ databases">
        <title>Novel microbial phyla capable of carbon fixation and sulfur reduction in deep-sea sediments.</title>
        <authorList>
            <person name="Huang J."/>
            <person name="Baker B."/>
            <person name="Wang Y."/>
        </authorList>
    </citation>
    <scope>NUCLEOTIDE SEQUENCE [LARGE SCALE GENOMIC DNA]</scope>
    <source>
        <strain evidence="8">B3_TA06</strain>
    </source>
</reference>
<dbReference type="GO" id="GO:0009349">
    <property type="term" value="C:riboflavin synthase complex"/>
    <property type="evidence" value="ECO:0007669"/>
    <property type="project" value="UniProtKB-UniRule"/>
</dbReference>
<dbReference type="HAMAP" id="MF_00178">
    <property type="entry name" value="Lumazine_synth"/>
    <property type="match status" value="1"/>
</dbReference>
<evidence type="ECO:0000256" key="3">
    <source>
        <dbReference type="ARBA" id="ARBA00012664"/>
    </source>
</evidence>
<gene>
    <name evidence="7" type="primary">ribH</name>
    <name evidence="8" type="ORF">CEE36_03105</name>
</gene>
<dbReference type="SUPFAM" id="SSF52121">
    <property type="entry name" value="Lumazine synthase"/>
    <property type="match status" value="1"/>
</dbReference>
<dbReference type="Proteomes" id="UP000317778">
    <property type="component" value="Unassembled WGS sequence"/>
</dbReference>
<evidence type="ECO:0000256" key="1">
    <source>
        <dbReference type="ARBA" id="ARBA00004917"/>
    </source>
</evidence>
<dbReference type="GO" id="GO:0005829">
    <property type="term" value="C:cytosol"/>
    <property type="evidence" value="ECO:0007669"/>
    <property type="project" value="TreeGrafter"/>
</dbReference>
<dbReference type="Gene3D" id="3.40.50.960">
    <property type="entry name" value="Lumazine/riboflavin synthase"/>
    <property type="match status" value="1"/>
</dbReference>
<dbReference type="UniPathway" id="UPA00275">
    <property type="reaction ID" value="UER00404"/>
</dbReference>
<evidence type="ECO:0000256" key="4">
    <source>
        <dbReference type="ARBA" id="ARBA00022619"/>
    </source>
</evidence>
<dbReference type="Pfam" id="PF00885">
    <property type="entry name" value="DMRL_synthase"/>
    <property type="match status" value="1"/>
</dbReference>
<dbReference type="InterPro" id="IPR034964">
    <property type="entry name" value="LS"/>
</dbReference>
<dbReference type="NCBIfam" id="TIGR00114">
    <property type="entry name" value="lumazine-synth"/>
    <property type="match status" value="1"/>
</dbReference>
<feature type="binding site" evidence="7">
    <location>
        <begin position="85"/>
        <end position="86"/>
    </location>
    <ligand>
        <name>(2S)-2-hydroxy-3-oxobutyl phosphate</name>
        <dbReference type="ChEBI" id="CHEBI:58830"/>
    </ligand>
</feature>
<dbReference type="CDD" id="cd09209">
    <property type="entry name" value="Lumazine_synthase-I"/>
    <property type="match status" value="1"/>
</dbReference>
<comment type="similarity">
    <text evidence="2 7">Belongs to the DMRL synthase family.</text>
</comment>
<feature type="binding site" evidence="7">
    <location>
        <begin position="56"/>
        <end position="58"/>
    </location>
    <ligand>
        <name>5-amino-6-(D-ribitylamino)uracil</name>
        <dbReference type="ChEBI" id="CHEBI:15934"/>
    </ligand>
</feature>
<comment type="catalytic activity">
    <reaction evidence="6 7">
        <text>(2S)-2-hydroxy-3-oxobutyl phosphate + 5-amino-6-(D-ribitylamino)uracil = 6,7-dimethyl-8-(1-D-ribityl)lumazine + phosphate + 2 H2O + H(+)</text>
        <dbReference type="Rhea" id="RHEA:26152"/>
        <dbReference type="ChEBI" id="CHEBI:15377"/>
        <dbReference type="ChEBI" id="CHEBI:15378"/>
        <dbReference type="ChEBI" id="CHEBI:15934"/>
        <dbReference type="ChEBI" id="CHEBI:43474"/>
        <dbReference type="ChEBI" id="CHEBI:58201"/>
        <dbReference type="ChEBI" id="CHEBI:58830"/>
        <dbReference type="EC" id="2.5.1.78"/>
    </reaction>
</comment>
<evidence type="ECO:0000256" key="2">
    <source>
        <dbReference type="ARBA" id="ARBA00007424"/>
    </source>
</evidence>
<dbReference type="InterPro" id="IPR036467">
    <property type="entry name" value="LS/RS_sf"/>
</dbReference>
<dbReference type="AlphaFoldDB" id="A0A532V915"/>
<feature type="binding site" evidence="7">
    <location>
        <position position="113"/>
    </location>
    <ligand>
        <name>5-amino-6-(D-ribitylamino)uracil</name>
        <dbReference type="ChEBI" id="CHEBI:15934"/>
    </ligand>
</feature>
<comment type="function">
    <text evidence="7">Catalyzes the formation of 6,7-dimethyl-8-ribityllumazine by condensation of 5-amino-6-(D-ribitylamino)uracil with 3,4-dihydroxy-2-butanone 4-phosphate. This is the penultimate step in the biosynthesis of riboflavin.</text>
</comment>
<keyword evidence="4 7" id="KW-0686">Riboflavin biosynthesis</keyword>
<name>A0A532V915_UNCT6</name>
<evidence type="ECO:0000256" key="5">
    <source>
        <dbReference type="ARBA" id="ARBA00022679"/>
    </source>
</evidence>
<comment type="caution">
    <text evidence="8">The sequence shown here is derived from an EMBL/GenBank/DDBJ whole genome shotgun (WGS) entry which is preliminary data.</text>
</comment>
<comment type="pathway">
    <text evidence="1 7">Cofactor biosynthesis; riboflavin biosynthesis; riboflavin from 2-hydroxy-3-oxobutyl phosphate and 5-amino-6-(D-ribitylamino)uracil: step 1/2.</text>
</comment>
<dbReference type="GO" id="GO:0000906">
    <property type="term" value="F:6,7-dimethyl-8-ribityllumazine synthase activity"/>
    <property type="evidence" value="ECO:0007669"/>
    <property type="project" value="UniProtKB-UniRule"/>
</dbReference>
<dbReference type="EC" id="2.5.1.78" evidence="3 7"/>
<accession>A0A532V915</accession>
<evidence type="ECO:0000256" key="6">
    <source>
        <dbReference type="ARBA" id="ARBA00048785"/>
    </source>
</evidence>